<organism evidence="2 3">
    <name type="scientific">Candidatus Methanofastidiosum methylothiophilum</name>
    <dbReference type="NCBI Taxonomy" id="1705564"/>
    <lineage>
        <taxon>Archaea</taxon>
        <taxon>Methanobacteriati</taxon>
        <taxon>Methanobacteriota</taxon>
        <taxon>Stenosarchaea group</taxon>
        <taxon>Candidatus Methanofastidiosia</taxon>
        <taxon>Candidatus Methanofastidiosales</taxon>
        <taxon>Candidatus Methanofastidiosaceae</taxon>
        <taxon>Candidatus Methanofastidiosum</taxon>
    </lineage>
</organism>
<feature type="transmembrane region" description="Helical" evidence="1">
    <location>
        <begin position="136"/>
        <end position="162"/>
    </location>
</feature>
<keyword evidence="1" id="KW-0472">Membrane</keyword>
<gene>
    <name evidence="2" type="ORF">AMQ74_00242</name>
</gene>
<dbReference type="PANTHER" id="PTHR34300:SF2">
    <property type="entry name" value="QUEUOSINE PRECURSOR TRANSPORTER-RELATED"/>
    <property type="match status" value="1"/>
</dbReference>
<feature type="transmembrane region" description="Helical" evidence="1">
    <location>
        <begin position="12"/>
        <end position="34"/>
    </location>
</feature>
<protein>
    <recommendedName>
        <fullName evidence="1">Probable queuosine precursor transporter</fullName>
        <shortName evidence="1">Q precursor transporter</shortName>
    </recommendedName>
</protein>
<dbReference type="PANTHER" id="PTHR34300">
    <property type="entry name" value="QUEUOSINE PRECURSOR TRANSPORTER-RELATED"/>
    <property type="match status" value="1"/>
</dbReference>
<reference evidence="2 3" key="1">
    <citation type="journal article" date="2016" name="ISME J.">
        <title>Chasing the elusive Euryarchaeota class WSA2: genomes reveal a uniquely fastidious methyl-reducing methanogen.</title>
        <authorList>
            <person name="Nobu M.K."/>
            <person name="Narihiro T."/>
            <person name="Kuroda K."/>
            <person name="Mei R."/>
            <person name="Liu W.T."/>
        </authorList>
    </citation>
    <scope>NUCLEOTIDE SEQUENCE [LARGE SCALE GENOMIC DNA]</scope>
    <source>
        <strain evidence="2">U1lsi0528_Bin089</strain>
    </source>
</reference>
<name>A0A150JA98_9EURY</name>
<evidence type="ECO:0000256" key="1">
    <source>
        <dbReference type="HAMAP-Rule" id="MF_02088"/>
    </source>
</evidence>
<feature type="transmembrane region" description="Helical" evidence="1">
    <location>
        <begin position="97"/>
        <end position="116"/>
    </location>
</feature>
<dbReference type="PATRIC" id="fig|1705564.3.peg.243"/>
<keyword evidence="1" id="KW-0813">Transport</keyword>
<dbReference type="Proteomes" id="UP000075578">
    <property type="component" value="Unassembled WGS sequence"/>
</dbReference>
<feature type="transmembrane region" description="Helical" evidence="1">
    <location>
        <begin position="41"/>
        <end position="62"/>
    </location>
</feature>
<comment type="subcellular location">
    <subcellularLocation>
        <location evidence="1">Cell membrane</location>
        <topology evidence="1">Multi-pass membrane protein</topology>
    </subcellularLocation>
</comment>
<dbReference type="Pfam" id="PF02592">
    <property type="entry name" value="Vut_1"/>
    <property type="match status" value="1"/>
</dbReference>
<feature type="transmembrane region" description="Helical" evidence="1">
    <location>
        <begin position="68"/>
        <end position="85"/>
    </location>
</feature>
<dbReference type="GO" id="GO:0022857">
    <property type="term" value="F:transmembrane transporter activity"/>
    <property type="evidence" value="ECO:0007669"/>
    <property type="project" value="UniProtKB-UniRule"/>
</dbReference>
<keyword evidence="1" id="KW-1133">Transmembrane helix</keyword>
<comment type="function">
    <text evidence="1">Involved in the import of queuosine (Q) precursors, required for Q precursor salvage.</text>
</comment>
<keyword evidence="1" id="KW-1003">Cell membrane</keyword>
<feature type="transmembrane region" description="Helical" evidence="1">
    <location>
        <begin position="213"/>
        <end position="232"/>
    </location>
</feature>
<dbReference type="AlphaFoldDB" id="A0A150JA98"/>
<dbReference type="NCBIfam" id="TIGR00697">
    <property type="entry name" value="queuosine precursor transporter"/>
    <property type="match status" value="1"/>
</dbReference>
<comment type="caution">
    <text evidence="2">The sequence shown here is derived from an EMBL/GenBank/DDBJ whole genome shotgun (WGS) entry which is preliminary data.</text>
</comment>
<dbReference type="InterPro" id="IPR003744">
    <property type="entry name" value="YhhQ"/>
</dbReference>
<dbReference type="EMBL" id="LNGD01000007">
    <property type="protein sequence ID" value="KYC54008.1"/>
    <property type="molecule type" value="Genomic_DNA"/>
</dbReference>
<proteinExistence type="inferred from homology"/>
<evidence type="ECO:0000313" key="3">
    <source>
        <dbReference type="Proteomes" id="UP000075578"/>
    </source>
</evidence>
<evidence type="ECO:0000313" key="2">
    <source>
        <dbReference type="EMBL" id="KYC54008.1"/>
    </source>
</evidence>
<comment type="similarity">
    <text evidence="1">Belongs to the vitamin uptake transporter (VUT/ECF) (TC 2.A.88) family. Q precursor transporter subfamily.</text>
</comment>
<dbReference type="GO" id="GO:0005886">
    <property type="term" value="C:plasma membrane"/>
    <property type="evidence" value="ECO:0007669"/>
    <property type="project" value="UniProtKB-SubCell"/>
</dbReference>
<sequence length="234" mass="26431">MTKQSDKENSDLMIEVIVWMLLTLGIGSLSAIIAKRYGVEYIIGMFASFTVIANIIASKIVVFGPFNVPAAVLVYSTTFLLTDFLSELYSEKEAFKAVAIGFISNIILVISIWVAVEWQSAPFWTGQSAFESIFGLVPRIVLASMISYVISQNLDVKIFMILKNKYPKYLWLRNNAGTMISQFVDTIVFISIAFYGTIPNSFFFSLIMGQYAVKWIIAVFDTPFLYVVKFIYKK</sequence>
<dbReference type="HAMAP" id="MF_02088">
    <property type="entry name" value="Q_prec_transport"/>
    <property type="match status" value="1"/>
</dbReference>
<keyword evidence="1" id="KW-0812">Transmembrane</keyword>
<accession>A0A150JA98</accession>